<proteinExistence type="predicted"/>
<comment type="caution">
    <text evidence="1">The sequence shown here is derived from an EMBL/GenBank/DDBJ whole genome shotgun (WGS) entry which is preliminary data.</text>
</comment>
<name>A0ACB8A4A7_9AGAM</name>
<evidence type="ECO:0000313" key="1">
    <source>
        <dbReference type="EMBL" id="KAH7907894.1"/>
    </source>
</evidence>
<dbReference type="Proteomes" id="UP000790377">
    <property type="component" value="Unassembled WGS sequence"/>
</dbReference>
<dbReference type="EMBL" id="MU267861">
    <property type="protein sequence ID" value="KAH7907894.1"/>
    <property type="molecule type" value="Genomic_DNA"/>
</dbReference>
<gene>
    <name evidence="1" type="ORF">BJ138DRAFT_1158928</name>
</gene>
<keyword evidence="2" id="KW-1185">Reference proteome</keyword>
<reference evidence="1" key="1">
    <citation type="journal article" date="2021" name="New Phytol.">
        <title>Evolutionary innovations through gain and loss of genes in the ectomycorrhizal Boletales.</title>
        <authorList>
            <person name="Wu G."/>
            <person name="Miyauchi S."/>
            <person name="Morin E."/>
            <person name="Kuo A."/>
            <person name="Drula E."/>
            <person name="Varga T."/>
            <person name="Kohler A."/>
            <person name="Feng B."/>
            <person name="Cao Y."/>
            <person name="Lipzen A."/>
            <person name="Daum C."/>
            <person name="Hundley H."/>
            <person name="Pangilinan J."/>
            <person name="Johnson J."/>
            <person name="Barry K."/>
            <person name="LaButti K."/>
            <person name="Ng V."/>
            <person name="Ahrendt S."/>
            <person name="Min B."/>
            <person name="Choi I.G."/>
            <person name="Park H."/>
            <person name="Plett J.M."/>
            <person name="Magnuson J."/>
            <person name="Spatafora J.W."/>
            <person name="Nagy L.G."/>
            <person name="Henrissat B."/>
            <person name="Grigoriev I.V."/>
            <person name="Yang Z.L."/>
            <person name="Xu J."/>
            <person name="Martin F.M."/>
        </authorList>
    </citation>
    <scope>NUCLEOTIDE SEQUENCE</scope>
    <source>
        <strain evidence="1">ATCC 28755</strain>
    </source>
</reference>
<protein>
    <submittedName>
        <fullName evidence="1">RNA polymerase II-associated</fullName>
    </submittedName>
</protein>
<organism evidence="1 2">
    <name type="scientific">Hygrophoropsis aurantiaca</name>
    <dbReference type="NCBI Taxonomy" id="72124"/>
    <lineage>
        <taxon>Eukaryota</taxon>
        <taxon>Fungi</taxon>
        <taxon>Dikarya</taxon>
        <taxon>Basidiomycota</taxon>
        <taxon>Agaricomycotina</taxon>
        <taxon>Agaricomycetes</taxon>
        <taxon>Agaricomycetidae</taxon>
        <taxon>Boletales</taxon>
        <taxon>Coniophorineae</taxon>
        <taxon>Hygrophoropsidaceae</taxon>
        <taxon>Hygrophoropsis</taxon>
    </lineage>
</organism>
<accession>A0ACB8A4A7</accession>
<evidence type="ECO:0000313" key="2">
    <source>
        <dbReference type="Proteomes" id="UP000790377"/>
    </source>
</evidence>
<sequence>MSLRKSKLDLLVRVRYSNPLPAPPCPPKLLDIPTNPLRYSKADFLNSIANDIPLPLIVDAECGMPLDLGRWECLWDDDADDSALNPDPSNLPILDPKDQFLLGDPSTTSHNYANGTSSSASSSIPATPAHVTWLRKTEYLSREGVQRSSANQEPKHLPQHIDVSHVAQLRDIEASFAACNDSDSFSLASLRHPNKPGVTAVESYEIFPDADIWANAYDLFRFSERPGEKAVEIEDPRLDCAILRPMESDGDHFLAYYLTKDDESAISFKADRLENTLQEGDGEPGSTAFHFVRDYQTVKIEQEVPNEFFTPGEERSKAAYYKNIERKMTLKKKRTNALESYGDKWQVVHISHLPMSKEELEEREELLAEVNDPMYLLNRNDADADGEIDDGGNGIVETRTAPDGKDSGAHYTGGDTGEMVDIF</sequence>